<keyword evidence="4" id="KW-0548">Nucleotidyltransferase</keyword>
<keyword evidence="5" id="KW-0235">DNA replication</keyword>
<sequence length="367" mass="41651">CGAGGNAIGFLMKYEGMDFIEVIKMLAGKTNVALPQFRAGEKTKNSFAEKLYGVNNLACSLYEENLTKEYGASAHSYFIHRGINERTIKHFRLGFAEDSWQGLVNYCKGKGIESDILQKAGLVLQNTESKNWYDRFRNRVIFPIFDLRNRVLGFGARAMDNSLPKYINSPETFIYTKGKHLYGLNFSKAYIRKQNYAIIVEGYFDLILPFQNGIRNIVATLGTALTVEQINAIKRFTKNVIMIYDSDKAGEDATLRGLDLLIEEDMNVRIAVLPKGTDPDSFVRKEERPGFMNALKKSKDLFDYKLGTLTLKFKKSEPHGKARIVNEMLPTIAKIKNAVLKSSYLKKMSEELSLDEESIRAELKKLK</sequence>
<dbReference type="SMART" id="SM00493">
    <property type="entry name" value="TOPRIM"/>
    <property type="match status" value="1"/>
</dbReference>
<organism evidence="8">
    <name type="scientific">marine sediment metagenome</name>
    <dbReference type="NCBI Taxonomy" id="412755"/>
    <lineage>
        <taxon>unclassified sequences</taxon>
        <taxon>metagenomes</taxon>
        <taxon>ecological metagenomes</taxon>
    </lineage>
</organism>
<evidence type="ECO:0000259" key="7">
    <source>
        <dbReference type="PROSITE" id="PS50880"/>
    </source>
</evidence>
<dbReference type="Gene3D" id="3.90.980.10">
    <property type="entry name" value="DNA primase, catalytic core, N-terminal domain"/>
    <property type="match status" value="1"/>
</dbReference>
<dbReference type="GO" id="GO:0006269">
    <property type="term" value="P:DNA replication, synthesis of primer"/>
    <property type="evidence" value="ECO:0007669"/>
    <property type="project" value="UniProtKB-KW"/>
</dbReference>
<keyword evidence="1" id="KW-0240">DNA-directed RNA polymerase</keyword>
<dbReference type="InterPro" id="IPR034151">
    <property type="entry name" value="TOPRIM_DnaG_bac"/>
</dbReference>
<dbReference type="Gene3D" id="3.90.580.10">
    <property type="entry name" value="Zinc finger, CHC2-type domain"/>
    <property type="match status" value="1"/>
</dbReference>
<evidence type="ECO:0000256" key="2">
    <source>
        <dbReference type="ARBA" id="ARBA00022515"/>
    </source>
</evidence>
<feature type="non-terminal residue" evidence="8">
    <location>
        <position position="367"/>
    </location>
</feature>
<dbReference type="InterPro" id="IPR036977">
    <property type="entry name" value="DNA_primase_Znf_CHC2"/>
</dbReference>
<dbReference type="InterPro" id="IPR050219">
    <property type="entry name" value="DnaG_primase"/>
</dbReference>
<proteinExistence type="predicted"/>
<dbReference type="Pfam" id="PF08275">
    <property type="entry name" value="DNAG_N"/>
    <property type="match status" value="1"/>
</dbReference>
<accession>X0SX54</accession>
<dbReference type="Pfam" id="PF13155">
    <property type="entry name" value="Toprim_2"/>
    <property type="match status" value="1"/>
</dbReference>
<feature type="domain" description="Toprim" evidence="7">
    <location>
        <begin position="195"/>
        <end position="276"/>
    </location>
</feature>
<dbReference type="PROSITE" id="PS50880">
    <property type="entry name" value="TOPRIM"/>
    <property type="match status" value="1"/>
</dbReference>
<reference evidence="8" key="1">
    <citation type="journal article" date="2014" name="Front. Microbiol.">
        <title>High frequency of phylogenetically diverse reductive dehalogenase-homologous genes in deep subseafloor sedimentary metagenomes.</title>
        <authorList>
            <person name="Kawai M."/>
            <person name="Futagami T."/>
            <person name="Toyoda A."/>
            <person name="Takaki Y."/>
            <person name="Nishi S."/>
            <person name="Hori S."/>
            <person name="Arai W."/>
            <person name="Tsubouchi T."/>
            <person name="Morono Y."/>
            <person name="Uchiyama I."/>
            <person name="Ito T."/>
            <person name="Fujiyama A."/>
            <person name="Inagaki F."/>
            <person name="Takami H."/>
        </authorList>
    </citation>
    <scope>NUCLEOTIDE SEQUENCE</scope>
    <source>
        <strain evidence="8">Expedition CK06-06</strain>
    </source>
</reference>
<dbReference type="Gene3D" id="3.40.1360.10">
    <property type="match status" value="1"/>
</dbReference>
<comment type="caution">
    <text evidence="8">The sequence shown here is derived from an EMBL/GenBank/DDBJ whole genome shotgun (WGS) entry which is preliminary data.</text>
</comment>
<dbReference type="InterPro" id="IPR006295">
    <property type="entry name" value="DNA_primase_DnaG"/>
</dbReference>
<keyword evidence="2" id="KW-0639">Primosome</keyword>
<dbReference type="Pfam" id="PF10410">
    <property type="entry name" value="DnaB_bind"/>
    <property type="match status" value="1"/>
</dbReference>
<dbReference type="InterPro" id="IPR006171">
    <property type="entry name" value="TOPRIM_dom"/>
</dbReference>
<evidence type="ECO:0000256" key="3">
    <source>
        <dbReference type="ARBA" id="ARBA00022679"/>
    </source>
</evidence>
<dbReference type="PANTHER" id="PTHR30313">
    <property type="entry name" value="DNA PRIMASE"/>
    <property type="match status" value="1"/>
</dbReference>
<dbReference type="InterPro" id="IPR019475">
    <property type="entry name" value="DNA_primase_DnaB-bd"/>
</dbReference>
<evidence type="ECO:0000256" key="4">
    <source>
        <dbReference type="ARBA" id="ARBA00022695"/>
    </source>
</evidence>
<evidence type="ECO:0000313" key="8">
    <source>
        <dbReference type="EMBL" id="GAF80472.1"/>
    </source>
</evidence>
<gene>
    <name evidence="8" type="ORF">S01H1_16281</name>
</gene>
<dbReference type="SUPFAM" id="SSF56731">
    <property type="entry name" value="DNA primase core"/>
    <property type="match status" value="1"/>
</dbReference>
<dbReference type="GO" id="GO:1990077">
    <property type="term" value="C:primosome complex"/>
    <property type="evidence" value="ECO:0007669"/>
    <property type="project" value="UniProtKB-KW"/>
</dbReference>
<dbReference type="SUPFAM" id="SSF57783">
    <property type="entry name" value="Zinc beta-ribbon"/>
    <property type="match status" value="1"/>
</dbReference>
<dbReference type="GO" id="GO:0003677">
    <property type="term" value="F:DNA binding"/>
    <property type="evidence" value="ECO:0007669"/>
    <property type="project" value="InterPro"/>
</dbReference>
<protein>
    <recommendedName>
        <fullName evidence="7">Toprim domain-containing protein</fullName>
    </recommendedName>
</protein>
<dbReference type="EMBL" id="BARS01008554">
    <property type="protein sequence ID" value="GAF80472.1"/>
    <property type="molecule type" value="Genomic_DNA"/>
</dbReference>
<dbReference type="PANTHER" id="PTHR30313:SF2">
    <property type="entry name" value="DNA PRIMASE"/>
    <property type="match status" value="1"/>
</dbReference>
<dbReference type="NCBIfam" id="TIGR01391">
    <property type="entry name" value="dnaG"/>
    <property type="match status" value="1"/>
</dbReference>
<dbReference type="FunFam" id="3.40.1360.10:FF:000002">
    <property type="entry name" value="DNA primase"/>
    <property type="match status" value="1"/>
</dbReference>
<evidence type="ECO:0000256" key="1">
    <source>
        <dbReference type="ARBA" id="ARBA00022478"/>
    </source>
</evidence>
<feature type="non-terminal residue" evidence="8">
    <location>
        <position position="1"/>
    </location>
</feature>
<dbReference type="CDD" id="cd03364">
    <property type="entry name" value="TOPRIM_DnaG_primases"/>
    <property type="match status" value="1"/>
</dbReference>
<dbReference type="InterPro" id="IPR037068">
    <property type="entry name" value="DNA_primase_core_N_sf"/>
</dbReference>
<dbReference type="AlphaFoldDB" id="X0SX54"/>
<dbReference type="GO" id="GO:0000428">
    <property type="term" value="C:DNA-directed RNA polymerase complex"/>
    <property type="evidence" value="ECO:0007669"/>
    <property type="project" value="UniProtKB-KW"/>
</dbReference>
<dbReference type="GO" id="GO:0005737">
    <property type="term" value="C:cytoplasm"/>
    <property type="evidence" value="ECO:0007669"/>
    <property type="project" value="TreeGrafter"/>
</dbReference>
<dbReference type="GO" id="GO:0016779">
    <property type="term" value="F:nucleotidyltransferase activity"/>
    <property type="evidence" value="ECO:0007669"/>
    <property type="project" value="UniProtKB-KW"/>
</dbReference>
<dbReference type="InterPro" id="IPR013264">
    <property type="entry name" value="DNAG_N"/>
</dbReference>
<dbReference type="GO" id="GO:0008270">
    <property type="term" value="F:zinc ion binding"/>
    <property type="evidence" value="ECO:0007669"/>
    <property type="project" value="InterPro"/>
</dbReference>
<evidence type="ECO:0000256" key="5">
    <source>
        <dbReference type="ARBA" id="ARBA00022705"/>
    </source>
</evidence>
<keyword evidence="6" id="KW-0804">Transcription</keyword>
<name>X0SX54_9ZZZZ</name>
<keyword evidence="3" id="KW-0808">Transferase</keyword>
<evidence type="ECO:0000256" key="6">
    <source>
        <dbReference type="ARBA" id="ARBA00023163"/>
    </source>
</evidence>